<name>A0ABR3CCT9_9PEZI</name>
<proteinExistence type="predicted"/>
<evidence type="ECO:0008006" key="4">
    <source>
        <dbReference type="Google" id="ProtNLM"/>
    </source>
</evidence>
<organism evidence="2 3">
    <name type="scientific">Diplodia seriata</name>
    <dbReference type="NCBI Taxonomy" id="420778"/>
    <lineage>
        <taxon>Eukaryota</taxon>
        <taxon>Fungi</taxon>
        <taxon>Dikarya</taxon>
        <taxon>Ascomycota</taxon>
        <taxon>Pezizomycotina</taxon>
        <taxon>Dothideomycetes</taxon>
        <taxon>Dothideomycetes incertae sedis</taxon>
        <taxon>Botryosphaeriales</taxon>
        <taxon>Botryosphaeriaceae</taxon>
        <taxon>Diplodia</taxon>
    </lineage>
</organism>
<dbReference type="EMBL" id="JAJVCZ030000006">
    <property type="protein sequence ID" value="KAL0258452.1"/>
    <property type="molecule type" value="Genomic_DNA"/>
</dbReference>
<protein>
    <recommendedName>
        <fullName evidence="4">Arrestin domain-containing protein</fullName>
    </recommendedName>
</protein>
<feature type="region of interest" description="Disordered" evidence="1">
    <location>
        <begin position="1"/>
        <end position="27"/>
    </location>
</feature>
<reference evidence="2 3" key="1">
    <citation type="submission" date="2024-02" db="EMBL/GenBank/DDBJ databases">
        <title>De novo assembly and annotation of 12 fungi associated with fruit tree decline syndrome in Ontario, Canada.</title>
        <authorList>
            <person name="Sulman M."/>
            <person name="Ellouze W."/>
            <person name="Ilyukhin E."/>
        </authorList>
    </citation>
    <scope>NUCLEOTIDE SEQUENCE [LARGE SCALE GENOMIC DNA]</scope>
    <source>
        <strain evidence="2 3">FDS-637</strain>
    </source>
</reference>
<feature type="region of interest" description="Disordered" evidence="1">
    <location>
        <begin position="207"/>
        <end position="227"/>
    </location>
</feature>
<sequence>MFATHEAKRRHGLKGAEPEPDRKKDEAPTLRLLRSQSAAVKRANTQWDLISSHEASFLVLLAGISNQQFIFSPHSRWRFDHLKIQNHLLRSIRESLASSGAKPSEIPESVIFAIAGLGCTVAVFNGDKHVATSHLAGARELIRLRGGMDTFQRFNRRAVIWCELHVCAAYQLRPTLAPAPPPWPLTTSPSPFPPAFAAHVSAAHARAKASYLPPPPPGKSEQQHQQQQLTRILAALTLVSASTTSPWQPAFQASAAAKEGVAAALDDAAHALLVEQARLLDRDDGDDGEEEGDWAHAVMLHAANAYLWAALTELPAHLQLHKALDGRLRGALEGGVAAGGWTRRRRRRGDGGYGDGAGGKGDDGAGALGVEALVWALVVGWFVAEKMEAETKQALGRAGGGEEMVGWFEERILELLRAEGIRDKERAARMIEDFPATDAFRRSWGTNTVQEQWIQQKDRVFFREVQLQAESEQNNECRARCWPFRIDLDAHMPETIDGLPFSYVRYFLTAEIQVGFWRRLHRGTRMIRVIKAPSFWAMDADLQELSADIWPNKISYQISSRRLYQTHEKEMAVYFLLTPLKHGTRIGPIHLDLVQTEVLTATRDGRPWRRDRTVTTIASTVASIPPDCKGELAVDRRSSLGDSDMRDESFSFAVKLPIDPAGYRRVQSVDDEKIKIRYTLKVCVDLLNPEGHLSKLLVDFHPKFFASIDNMEELSEHNSVLDGTVTPPLYGDHVFDEMLDADQDARTELPEYEDCDGLGMAVHF</sequence>
<evidence type="ECO:0000256" key="1">
    <source>
        <dbReference type="SAM" id="MobiDB-lite"/>
    </source>
</evidence>
<dbReference type="Proteomes" id="UP001430584">
    <property type="component" value="Unassembled WGS sequence"/>
</dbReference>
<dbReference type="RefSeq" id="XP_066631481.1">
    <property type="nucleotide sequence ID" value="XM_066777386.1"/>
</dbReference>
<evidence type="ECO:0000313" key="2">
    <source>
        <dbReference type="EMBL" id="KAL0258452.1"/>
    </source>
</evidence>
<comment type="caution">
    <text evidence="2">The sequence shown here is derived from an EMBL/GenBank/DDBJ whole genome shotgun (WGS) entry which is preliminary data.</text>
</comment>
<evidence type="ECO:0000313" key="3">
    <source>
        <dbReference type="Proteomes" id="UP001430584"/>
    </source>
</evidence>
<gene>
    <name evidence="2" type="ORF">SLS55_005945</name>
</gene>
<dbReference type="GeneID" id="92010030"/>
<keyword evidence="3" id="KW-1185">Reference proteome</keyword>
<accession>A0ABR3CCT9</accession>
<feature type="compositionally biased region" description="Basic and acidic residues" evidence="1">
    <location>
        <begin position="14"/>
        <end position="27"/>
    </location>
</feature>